<dbReference type="Pfam" id="PF05057">
    <property type="entry name" value="DUF676"/>
    <property type="match status" value="1"/>
</dbReference>
<feature type="domain" description="DUF676" evidence="2">
    <location>
        <begin position="108"/>
        <end position="341"/>
    </location>
</feature>
<evidence type="ECO:0000313" key="4">
    <source>
        <dbReference type="Proteomes" id="UP001443914"/>
    </source>
</evidence>
<feature type="coiled-coil region" evidence="1">
    <location>
        <begin position="375"/>
        <end position="402"/>
    </location>
</feature>
<reference evidence="3" key="1">
    <citation type="submission" date="2024-03" db="EMBL/GenBank/DDBJ databases">
        <title>WGS assembly of Saponaria officinalis var. Norfolk2.</title>
        <authorList>
            <person name="Jenkins J."/>
            <person name="Shu S."/>
            <person name="Grimwood J."/>
            <person name="Barry K."/>
            <person name="Goodstein D."/>
            <person name="Schmutz J."/>
            <person name="Leebens-Mack J."/>
            <person name="Osbourn A."/>
        </authorList>
    </citation>
    <scope>NUCLEOTIDE SEQUENCE [LARGE SCALE GENOMIC DNA]</scope>
    <source>
        <strain evidence="3">JIC</strain>
    </source>
</reference>
<sequence>MILSNSSIFIHNPTNSNILGKTQKHPLQFSAIKHCSYKKGGKKLRFEYNYSSESGELMELFRRVKIGIGCFGNWRDRQQKEIGKKVNTENVAGGHDVIDSAMADAKINPHHLVIMVNGLIGSSSDWKFASDQFVKQFPDKVMVHRSQCNTAKLTFDGVDLMGERLADEVLTVVSGRPGLEKISFIAHSLGGLVARYAIGILYEPLEKSYPLIPETNGFGDENLSCIGIRVEEGYEGKIAGLEPMNFITVATPHLGSRGHKQLPFLCGVPFLERQASQTAHLIAGRSGKHLFLTDDDEGRPPLLVRMVSDSYEFKFISALGCFKRHVAYANATYDQVVGWSTSSIRRRHELPKANLLANGEKYPHIVYTERDTKEEDAQRKAASNVENQLDDYEEEMIRGLNQVPWERVDVSFHKSRQRYIAHNTIQVKSYWLNSDGEDVIYHMIDNFLV</sequence>
<keyword evidence="4" id="KW-1185">Reference proteome</keyword>
<dbReference type="AlphaFoldDB" id="A0AAW1JQD0"/>
<evidence type="ECO:0000259" key="2">
    <source>
        <dbReference type="Pfam" id="PF05057"/>
    </source>
</evidence>
<protein>
    <recommendedName>
        <fullName evidence="2">DUF676 domain-containing protein</fullName>
    </recommendedName>
</protein>
<evidence type="ECO:0000256" key="1">
    <source>
        <dbReference type="SAM" id="Coils"/>
    </source>
</evidence>
<dbReference type="InterPro" id="IPR029058">
    <property type="entry name" value="AB_hydrolase_fold"/>
</dbReference>
<dbReference type="FunFam" id="3.40.50.1820:FF:000180">
    <property type="entry name" value="Putative lipase ROG1"/>
    <property type="match status" value="1"/>
</dbReference>
<evidence type="ECO:0000313" key="3">
    <source>
        <dbReference type="EMBL" id="KAK9705790.1"/>
    </source>
</evidence>
<dbReference type="Proteomes" id="UP001443914">
    <property type="component" value="Unassembled WGS sequence"/>
</dbReference>
<dbReference type="InterPro" id="IPR007751">
    <property type="entry name" value="DUF676_lipase-like"/>
</dbReference>
<organism evidence="3 4">
    <name type="scientific">Saponaria officinalis</name>
    <name type="common">Common soapwort</name>
    <name type="synonym">Lychnis saponaria</name>
    <dbReference type="NCBI Taxonomy" id="3572"/>
    <lineage>
        <taxon>Eukaryota</taxon>
        <taxon>Viridiplantae</taxon>
        <taxon>Streptophyta</taxon>
        <taxon>Embryophyta</taxon>
        <taxon>Tracheophyta</taxon>
        <taxon>Spermatophyta</taxon>
        <taxon>Magnoliopsida</taxon>
        <taxon>eudicotyledons</taxon>
        <taxon>Gunneridae</taxon>
        <taxon>Pentapetalae</taxon>
        <taxon>Caryophyllales</taxon>
        <taxon>Caryophyllaceae</taxon>
        <taxon>Caryophylleae</taxon>
        <taxon>Saponaria</taxon>
    </lineage>
</organism>
<dbReference type="InterPro" id="IPR044294">
    <property type="entry name" value="Lipase-like"/>
</dbReference>
<keyword evidence="1" id="KW-0175">Coiled coil</keyword>
<gene>
    <name evidence="3" type="ORF">RND81_07G082000</name>
</gene>
<comment type="caution">
    <text evidence="3">The sequence shown here is derived from an EMBL/GenBank/DDBJ whole genome shotgun (WGS) entry which is preliminary data.</text>
</comment>
<accession>A0AAW1JQD0</accession>
<dbReference type="Gene3D" id="3.40.50.1820">
    <property type="entry name" value="alpha/beta hydrolase"/>
    <property type="match status" value="1"/>
</dbReference>
<proteinExistence type="predicted"/>
<dbReference type="SUPFAM" id="SSF53474">
    <property type="entry name" value="alpha/beta-Hydrolases"/>
    <property type="match status" value="1"/>
</dbReference>
<name>A0AAW1JQD0_SAPOF</name>
<dbReference type="PANTHER" id="PTHR12482">
    <property type="entry name" value="LIPASE ROG1-RELATED-RELATED"/>
    <property type="match status" value="1"/>
</dbReference>
<dbReference type="PANTHER" id="PTHR12482:SF4">
    <property type="entry name" value="ALPHA_BETA-HYDROLASES SUPERFAMILY PROTEIN"/>
    <property type="match status" value="1"/>
</dbReference>
<dbReference type="EMBL" id="JBDFQZ010000007">
    <property type="protein sequence ID" value="KAK9705790.1"/>
    <property type="molecule type" value="Genomic_DNA"/>
</dbReference>